<dbReference type="Gene3D" id="2.60.120.10">
    <property type="entry name" value="Jelly Rolls"/>
    <property type="match status" value="1"/>
</dbReference>
<evidence type="ECO:0000313" key="1">
    <source>
        <dbReference type="EMBL" id="MDC8784533.1"/>
    </source>
</evidence>
<comment type="caution">
    <text evidence="1">The sequence shown here is derived from an EMBL/GenBank/DDBJ whole genome shotgun (WGS) entry which is preliminary data.</text>
</comment>
<protein>
    <submittedName>
        <fullName evidence="1">Cupin domain-containing protein</fullName>
    </submittedName>
</protein>
<dbReference type="PANTHER" id="PTHR36440:SF1">
    <property type="entry name" value="PUTATIVE (AFU_ORTHOLOGUE AFUA_8G07350)-RELATED"/>
    <property type="match status" value="1"/>
</dbReference>
<dbReference type="Proteomes" id="UP001219862">
    <property type="component" value="Unassembled WGS sequence"/>
</dbReference>
<dbReference type="CDD" id="cd20291">
    <property type="entry name" value="cupin_CucA-like"/>
    <property type="match status" value="1"/>
</dbReference>
<reference evidence="1 2" key="1">
    <citation type="submission" date="2022-10" db="EMBL/GenBank/DDBJ databases">
        <title>paucibacter sp. hw8 Genome sequencing.</title>
        <authorList>
            <person name="Park S."/>
        </authorList>
    </citation>
    <scope>NUCLEOTIDE SEQUENCE [LARGE SCALE GENOMIC DNA]</scope>
    <source>
        <strain evidence="2">hw8</strain>
    </source>
</reference>
<gene>
    <name evidence="1" type="ORF">PRZ01_04955</name>
</gene>
<dbReference type="PANTHER" id="PTHR36440">
    <property type="entry name" value="PUTATIVE (AFU_ORTHOLOGUE AFUA_8G07350)-RELATED"/>
    <property type="match status" value="1"/>
</dbReference>
<dbReference type="RefSeq" id="WP_273595644.1">
    <property type="nucleotide sequence ID" value="NZ_JAQQXS010000003.1"/>
</dbReference>
<evidence type="ECO:0000313" key="2">
    <source>
        <dbReference type="Proteomes" id="UP001219862"/>
    </source>
</evidence>
<name>A0ABT5KNM9_9BURK</name>
<dbReference type="InterPro" id="IPR011051">
    <property type="entry name" value="RmlC_Cupin_sf"/>
</dbReference>
<proteinExistence type="predicted"/>
<accession>A0ABT5KNM9</accession>
<keyword evidence="2" id="KW-1185">Reference proteome</keyword>
<dbReference type="EMBL" id="JAQQXS010000003">
    <property type="protein sequence ID" value="MDC8784533.1"/>
    <property type="molecule type" value="Genomic_DNA"/>
</dbReference>
<dbReference type="InterPro" id="IPR014710">
    <property type="entry name" value="RmlC-like_jellyroll"/>
</dbReference>
<organism evidence="1 2">
    <name type="scientific">Roseateles koreensis</name>
    <dbReference type="NCBI Taxonomy" id="2987526"/>
    <lineage>
        <taxon>Bacteria</taxon>
        <taxon>Pseudomonadati</taxon>
        <taxon>Pseudomonadota</taxon>
        <taxon>Betaproteobacteria</taxon>
        <taxon>Burkholderiales</taxon>
        <taxon>Sphaerotilaceae</taxon>
        <taxon>Roseateles</taxon>
    </lineage>
</organism>
<sequence length="247" mass="26756">MNTMVEEEVAAPEAMVMASSALVESDIADDAEANAAAFALVGDDPEPLVVNGEPKGASIRFIRTGSSTNGRYLMAKVEIPPGSGPPLHAHTLTDEWFYAPEGGIVMLMGTRRYKDLDNTPDVVGRDTIRMIPMKKGSLVFGLRNHVHGFLNVTDKTVVVQLVWTPDTPGEESLLEYFKSIAKPILPSLKGALNNPIVQLKAVSEARAFGMMFSNDFWQYAEKVEEGIAPFGKNLPGLIKLLKSGEPA</sequence>
<dbReference type="SUPFAM" id="SSF51182">
    <property type="entry name" value="RmlC-like cupins"/>
    <property type="match status" value="1"/>
</dbReference>
<dbReference type="InterPro" id="IPR053146">
    <property type="entry name" value="QDO-like"/>
</dbReference>